<reference evidence="2 3" key="1">
    <citation type="journal article" date="2014" name="Arch. Microbiol.">
        <title>Bacillus mesophilum sp. nov., strain IITR-54T, a novel 4-chlorobiphenyl dechlorinating bacterium.</title>
        <authorList>
            <person name="Manickam N."/>
            <person name="Singh N.K."/>
            <person name="Bajaj A."/>
            <person name="Kumar R.M."/>
            <person name="Kaur G."/>
            <person name="Kaur N."/>
            <person name="Bala M."/>
            <person name="Kumar A."/>
            <person name="Mayilraj S."/>
        </authorList>
    </citation>
    <scope>NUCLEOTIDE SEQUENCE [LARGE SCALE GENOMIC DNA]</scope>
    <source>
        <strain evidence="2 3">IITR-54</strain>
    </source>
</reference>
<proteinExistence type="predicted"/>
<dbReference type="SUPFAM" id="SSF89064">
    <property type="entry name" value="Replisome organizer (g39p helicase loader/inhibitor protein)"/>
    <property type="match status" value="1"/>
</dbReference>
<protein>
    <recommendedName>
        <fullName evidence="4">Replicative helicase inhibitor G39P N-terminal domain-containing protein</fullName>
    </recommendedName>
</protein>
<keyword evidence="3" id="KW-1185">Reference proteome</keyword>
<evidence type="ECO:0000313" key="3">
    <source>
        <dbReference type="Proteomes" id="UP000441354"/>
    </source>
</evidence>
<feature type="coiled-coil region" evidence="1">
    <location>
        <begin position="80"/>
        <end position="107"/>
    </location>
</feature>
<dbReference type="Proteomes" id="UP000441354">
    <property type="component" value="Unassembled WGS sequence"/>
</dbReference>
<name>A0A7V7RNY8_9BACI</name>
<comment type="caution">
    <text evidence="2">The sequence shown here is derived from an EMBL/GenBank/DDBJ whole genome shotgun (WGS) entry which is preliminary data.</text>
</comment>
<gene>
    <name evidence="2" type="ORF">F7732_09470</name>
</gene>
<dbReference type="OrthoDB" id="2941938at2"/>
<evidence type="ECO:0000256" key="1">
    <source>
        <dbReference type="SAM" id="Coils"/>
    </source>
</evidence>
<dbReference type="InterPro" id="IPR036173">
    <property type="entry name" value="G39-like_N_sf"/>
</dbReference>
<dbReference type="Gene3D" id="1.10.8.200">
    <property type="entry name" value="Replisome organizer (g39p helicase loader/inhibitor protein)"/>
    <property type="match status" value="1"/>
</dbReference>
<organism evidence="2 3">
    <name type="scientific">Bacillus mesophilum</name>
    <dbReference type="NCBI Taxonomy" id="1071718"/>
    <lineage>
        <taxon>Bacteria</taxon>
        <taxon>Bacillati</taxon>
        <taxon>Bacillota</taxon>
        <taxon>Bacilli</taxon>
        <taxon>Bacillales</taxon>
        <taxon>Bacillaceae</taxon>
        <taxon>Bacillus</taxon>
    </lineage>
</organism>
<keyword evidence="1" id="KW-0175">Coiled coil</keyword>
<dbReference type="AlphaFoldDB" id="A0A7V7RNY8"/>
<evidence type="ECO:0000313" key="2">
    <source>
        <dbReference type="EMBL" id="KAB2334289.1"/>
    </source>
</evidence>
<dbReference type="RefSeq" id="WP_151573603.1">
    <property type="nucleotide sequence ID" value="NZ_WBOT01000002.1"/>
</dbReference>
<evidence type="ECO:0008006" key="4">
    <source>
        <dbReference type="Google" id="ProtNLM"/>
    </source>
</evidence>
<sequence>MDRKQTAEVLQTIQVSYQGKFNVQDPARTLDAWEKALRKHAAEKIFANLDRHIETSVFPPTIADLVKEKPVDRMNAIPDVDETRRYLAQYDKELELTKEQEKHIENEKAKIRRILGIGEQHANSN</sequence>
<dbReference type="EMBL" id="WBOT01000002">
    <property type="protein sequence ID" value="KAB2334289.1"/>
    <property type="molecule type" value="Genomic_DNA"/>
</dbReference>
<accession>A0A7V7RNY8</accession>